<evidence type="ECO:0000313" key="3">
    <source>
        <dbReference type="EMBL" id="CAH1645457.1"/>
    </source>
</evidence>
<dbReference type="InterPro" id="IPR038765">
    <property type="entry name" value="Papain-like_cys_pep_sf"/>
</dbReference>
<gene>
    <name evidence="3" type="ORF">SPLIT_LOCUS10809</name>
</gene>
<evidence type="ECO:0000259" key="2">
    <source>
        <dbReference type="SMART" id="SM00848"/>
    </source>
</evidence>
<dbReference type="SMART" id="SM00848">
    <property type="entry name" value="Inhibitor_I29"/>
    <property type="match status" value="1"/>
</dbReference>
<sequence length="114" mass="13183">MRSINIVLILAVVAIVNAAPADKDKVNDKPYYDIKKSAELFEKYIKDYNKHYKDEADKKVHYLAFVESLKIINKYNAESDSAVFDINYLADYTKEEMEKMHGLRIPTTTPSVVY</sequence>
<dbReference type="AlphaFoldDB" id="A0A9P0NA78"/>
<feature type="signal peptide" evidence="1">
    <location>
        <begin position="1"/>
        <end position="18"/>
    </location>
</feature>
<dbReference type="Gene3D" id="1.10.287.2250">
    <property type="match status" value="1"/>
</dbReference>
<dbReference type="Proteomes" id="UP001153321">
    <property type="component" value="Chromosome 6"/>
</dbReference>
<reference evidence="3" key="1">
    <citation type="submission" date="2022-02" db="EMBL/GenBank/DDBJ databases">
        <authorList>
            <person name="King R."/>
        </authorList>
    </citation>
    <scope>NUCLEOTIDE SEQUENCE</scope>
</reference>
<protein>
    <recommendedName>
        <fullName evidence="2">Cathepsin propeptide inhibitor domain-containing protein</fullName>
    </recommendedName>
</protein>
<organism evidence="3 4">
    <name type="scientific">Spodoptera littoralis</name>
    <name type="common">Egyptian cotton leafworm</name>
    <dbReference type="NCBI Taxonomy" id="7109"/>
    <lineage>
        <taxon>Eukaryota</taxon>
        <taxon>Metazoa</taxon>
        <taxon>Ecdysozoa</taxon>
        <taxon>Arthropoda</taxon>
        <taxon>Hexapoda</taxon>
        <taxon>Insecta</taxon>
        <taxon>Pterygota</taxon>
        <taxon>Neoptera</taxon>
        <taxon>Endopterygota</taxon>
        <taxon>Lepidoptera</taxon>
        <taxon>Glossata</taxon>
        <taxon>Ditrysia</taxon>
        <taxon>Noctuoidea</taxon>
        <taxon>Noctuidae</taxon>
        <taxon>Amphipyrinae</taxon>
        <taxon>Spodoptera</taxon>
    </lineage>
</organism>
<dbReference type="Pfam" id="PF08246">
    <property type="entry name" value="Inhibitor_I29"/>
    <property type="match status" value="1"/>
</dbReference>
<feature type="chain" id="PRO_5040485717" description="Cathepsin propeptide inhibitor domain-containing protein" evidence="1">
    <location>
        <begin position="19"/>
        <end position="114"/>
    </location>
</feature>
<evidence type="ECO:0000256" key="1">
    <source>
        <dbReference type="SAM" id="SignalP"/>
    </source>
</evidence>
<evidence type="ECO:0000313" key="4">
    <source>
        <dbReference type="Proteomes" id="UP001153321"/>
    </source>
</evidence>
<feature type="domain" description="Cathepsin propeptide inhibitor" evidence="2">
    <location>
        <begin position="41"/>
        <end position="97"/>
    </location>
</feature>
<keyword evidence="1" id="KW-0732">Signal</keyword>
<dbReference type="InterPro" id="IPR013201">
    <property type="entry name" value="Prot_inhib_I29"/>
</dbReference>
<accession>A0A9P0NA78</accession>
<proteinExistence type="predicted"/>
<keyword evidence="4" id="KW-1185">Reference proteome</keyword>
<dbReference type="SUPFAM" id="SSF54001">
    <property type="entry name" value="Cysteine proteinases"/>
    <property type="match status" value="1"/>
</dbReference>
<name>A0A9P0NA78_SPOLI</name>
<dbReference type="EMBL" id="LR824537">
    <property type="protein sequence ID" value="CAH1645457.1"/>
    <property type="molecule type" value="Genomic_DNA"/>
</dbReference>